<proteinExistence type="predicted"/>
<keyword evidence="3" id="KW-1185">Reference proteome</keyword>
<reference evidence="2" key="1">
    <citation type="submission" date="2021-01" db="EMBL/GenBank/DDBJ databases">
        <title>WGS of actinomycetes isolated from Thailand.</title>
        <authorList>
            <person name="Thawai C."/>
        </authorList>
    </citation>
    <scope>NUCLEOTIDE SEQUENCE</scope>
    <source>
        <strain evidence="2">RCU-197</strain>
    </source>
</reference>
<dbReference type="RefSeq" id="WP_201835502.1">
    <property type="nucleotide sequence ID" value="NZ_JAERRK010000006.1"/>
</dbReference>
<feature type="transmembrane region" description="Helical" evidence="1">
    <location>
        <begin position="171"/>
        <end position="193"/>
    </location>
</feature>
<evidence type="ECO:0000256" key="1">
    <source>
        <dbReference type="SAM" id="Phobius"/>
    </source>
</evidence>
<dbReference type="EMBL" id="JAERRK010000006">
    <property type="protein sequence ID" value="MBL1083078.1"/>
    <property type="molecule type" value="Genomic_DNA"/>
</dbReference>
<accession>A0A937EID5</accession>
<evidence type="ECO:0000313" key="2">
    <source>
        <dbReference type="EMBL" id="MBL1083078.1"/>
    </source>
</evidence>
<keyword evidence="1" id="KW-0812">Transmembrane</keyword>
<dbReference type="AlphaFoldDB" id="A0A937EID5"/>
<comment type="caution">
    <text evidence="2">The sequence shown here is derived from an EMBL/GenBank/DDBJ whole genome shotgun (WGS) entry which is preliminary data.</text>
</comment>
<organism evidence="2 3">
    <name type="scientific">Streptomyces actinomycinicus</name>
    <dbReference type="NCBI Taxonomy" id="1695166"/>
    <lineage>
        <taxon>Bacteria</taxon>
        <taxon>Bacillati</taxon>
        <taxon>Actinomycetota</taxon>
        <taxon>Actinomycetes</taxon>
        <taxon>Kitasatosporales</taxon>
        <taxon>Streptomycetaceae</taxon>
        <taxon>Streptomyces</taxon>
    </lineage>
</organism>
<feature type="transmembrane region" description="Helical" evidence="1">
    <location>
        <begin position="219"/>
        <end position="240"/>
    </location>
</feature>
<keyword evidence="1" id="KW-1133">Transmembrane helix</keyword>
<keyword evidence="1" id="KW-0472">Membrane</keyword>
<gene>
    <name evidence="2" type="ORF">JK359_13975</name>
</gene>
<dbReference type="Proteomes" id="UP000661858">
    <property type="component" value="Unassembled WGS sequence"/>
</dbReference>
<sequence>MTVHENRITSVGTYYNYRVGMSQLDRLFGIASEGFDAESIIFETTQGDTSLRRDTLASLVSGVASLVPGNPNWSNLSFRATQGTRDVSVRFTRYDVSVSVSATDPTWVYGQAARLRAILRAVADERAPAERASRTATFAGLISMALLGLLIILSMLAGAELALDEGTPGRFMTGVIAGTLIATISGLTATASVNRSILNPTGEVPHENWWSRRNAMEKISLAGAVIAAAAAVGTLISAYSDMTGKK</sequence>
<protein>
    <submittedName>
        <fullName evidence="2">Uncharacterized protein</fullName>
    </submittedName>
</protein>
<feature type="transmembrane region" description="Helical" evidence="1">
    <location>
        <begin position="136"/>
        <end position="159"/>
    </location>
</feature>
<evidence type="ECO:0000313" key="3">
    <source>
        <dbReference type="Proteomes" id="UP000661858"/>
    </source>
</evidence>
<name>A0A937EID5_9ACTN</name>